<dbReference type="SUPFAM" id="SSF48452">
    <property type="entry name" value="TPR-like"/>
    <property type="match status" value="4"/>
</dbReference>
<protein>
    <recommendedName>
        <fullName evidence="2">CHAT domain-containing protein</fullName>
    </recommendedName>
</protein>
<keyword evidence="4" id="KW-1185">Reference proteome</keyword>
<dbReference type="PANTHER" id="PTHR19959:SF119">
    <property type="entry name" value="FUNGAL LIPASE-LIKE DOMAIN-CONTAINING PROTEIN"/>
    <property type="match status" value="1"/>
</dbReference>
<feature type="region of interest" description="Disordered" evidence="1">
    <location>
        <begin position="1"/>
        <end position="20"/>
    </location>
</feature>
<name>A0ABR0BGL6_PURLI</name>
<evidence type="ECO:0000313" key="3">
    <source>
        <dbReference type="EMBL" id="KAK4076869.1"/>
    </source>
</evidence>
<feature type="domain" description="CHAT" evidence="2">
    <location>
        <begin position="1185"/>
        <end position="1450"/>
    </location>
</feature>
<dbReference type="InterPro" id="IPR011990">
    <property type="entry name" value="TPR-like_helical_dom_sf"/>
</dbReference>
<dbReference type="Pfam" id="PF12770">
    <property type="entry name" value="CHAT"/>
    <property type="match status" value="1"/>
</dbReference>
<reference evidence="3 4" key="1">
    <citation type="journal article" date="2024" name="Microbiol. Resour. Announc.">
        <title>Genome annotations for the ascomycete fungi Trichoderma harzianum, Trichoderma aggressivum, and Purpureocillium lilacinum.</title>
        <authorList>
            <person name="Beijen E.P.W."/>
            <person name="Ohm R.A."/>
        </authorList>
    </citation>
    <scope>NUCLEOTIDE SEQUENCE [LARGE SCALE GENOMIC DNA]</scope>
    <source>
        <strain evidence="3 4">CBS 150709</strain>
    </source>
</reference>
<comment type="caution">
    <text evidence="3">The sequence shown here is derived from an EMBL/GenBank/DDBJ whole genome shotgun (WGS) entry which is preliminary data.</text>
</comment>
<evidence type="ECO:0000256" key="1">
    <source>
        <dbReference type="SAM" id="MobiDB-lite"/>
    </source>
</evidence>
<dbReference type="Proteomes" id="UP001287286">
    <property type="component" value="Unassembled WGS sequence"/>
</dbReference>
<gene>
    <name evidence="3" type="ORF">Purlil1_12551</name>
</gene>
<feature type="compositionally biased region" description="Basic and acidic residues" evidence="1">
    <location>
        <begin position="8"/>
        <end position="17"/>
    </location>
</feature>
<dbReference type="EMBL" id="JAWRVI010000111">
    <property type="protein sequence ID" value="KAK4076869.1"/>
    <property type="molecule type" value="Genomic_DNA"/>
</dbReference>
<organism evidence="3 4">
    <name type="scientific">Purpureocillium lilacinum</name>
    <name type="common">Paecilomyces lilacinus</name>
    <dbReference type="NCBI Taxonomy" id="33203"/>
    <lineage>
        <taxon>Eukaryota</taxon>
        <taxon>Fungi</taxon>
        <taxon>Dikarya</taxon>
        <taxon>Ascomycota</taxon>
        <taxon>Pezizomycotina</taxon>
        <taxon>Sordariomycetes</taxon>
        <taxon>Hypocreomycetidae</taxon>
        <taxon>Hypocreales</taxon>
        <taxon>Ophiocordycipitaceae</taxon>
        <taxon>Purpureocillium</taxon>
    </lineage>
</organism>
<dbReference type="Gene3D" id="1.25.40.10">
    <property type="entry name" value="Tetratricopeptide repeat domain"/>
    <property type="match status" value="4"/>
</dbReference>
<dbReference type="Pfam" id="PF13374">
    <property type="entry name" value="TPR_10"/>
    <property type="match status" value="1"/>
</dbReference>
<dbReference type="PANTHER" id="PTHR19959">
    <property type="entry name" value="KINESIN LIGHT CHAIN"/>
    <property type="match status" value="1"/>
</dbReference>
<dbReference type="InterPro" id="IPR024983">
    <property type="entry name" value="CHAT_dom"/>
</dbReference>
<sequence length="1534" mass="168974">MATGRPHATNDKQEHPRSAAPGLGIQALGMRAMLLPGRLQATSGALACDERQAAWLDQRECRVRRGPNDTTLPPETRPAHPPVSSVGDGQGWPTPLPLGNDVKRPEMHGSVQLTLELFSPCATYCSSLLNMGFNLTCSKTTRTSVGAAESRTMGAAMAQLYVDPGRVAADDTDDHILHLCNQAVDLAEAYSRTDNAESINEAISIMDQAAEMLPQGHIRRASVSGNLLAMLEMRFERTGSVDDLNHVINLAGQELEGMPQTHTDRAAWLDNLGSWLSRRFEQAGSVDDLNRAVDVAGQAVDITPQGHPDRACWLTNLAIRLEMRFKQTRSMDDLNHAVDLASQGIQATPQDHLDRPNRLSNLGVRLSTRFKQTDSMDDLNRAIDVTSQVISTTSQNHPDRAHILNNLVTLLGTRFTRIDSIDDLNRAVDLASQAVDATPQDHPDRAAWLDNLGSWLSRRFERTGSMDDLNRAIDVCDQAVDGTPQDHPDQATWLTNLGIRLNTRFQQNGSMDDLNRAIDVAGQTVDITPEDHFDRASCLINLEIKLSRLFEQTGSMDDLHRAINLAGQAVDITPQGHPDRASWLNNLGIRLEMRFKQTGSMGDINRAVDVAGQAVDVTPRDHPDRAGYLSNLGNSLYIRFEQNGSMDDLNRAIDVADQAVTATPRDHAGRAGWLSNHVAWLCRRFERTGSMDDINRAIDLAGQALQSTAKDDTDRSARLSNLGACLSRRFERAGSMDDLDRAIGLAGQALQSTAKDDTDRSARLSNLGACLGRRFERTGSMDDIDRAVNVASRAVDATPQGHTDRPCYLNNLGDLLCRRATHTRSLDDLNRAVDLTKQAVDATPQGHTDRGPTLNNLGNALRRRSERTGSMDDHHAIHAASQAADATPQDHPNQALCLTNLGNLLGMRFLRTYSMDDLNRHFSTCKKVWHCHTAPPSTRIKMAGYVAQTLAHVSDWESLALVPDWESSSQLLEEAVALLPTLSPRWLRHTDKQHMLAGFAGLASTAASTLLNARKDAYDAFRLLELGRGVIASLFMDMRGDISDLQQQHPDVANEFISLRDELDSPADSSSSSLPAAIDEVYSWELRAHRRLEADQSFGTLISRIRAQPGFRNFLLPPTADELMAAASLGSVIVINLSPYRCDAFLIETNQIQVLELPDLTLKGVQERAQKLRSVSHAATYDAAPLLEWLWDVVTRPVLDALGFDGPPVDDNWPRVWWVPTGVLSQLPLHAAGYHTRGGHETVIDRVMSSYASSVKALIHGRRFDVQRSVGTLHGNALLVGMRETPDLTANRVLSFVTDEIEIVQSLCPSLGLRPMRPTLRKDDVLKHLQACRIFHFAGHGQSDPDEPSRSCLLLEDWKSDPLTVGHIREHRVQETPPFLGFLSACSTGANKVDRLVDEGIHLVSAFQLAGFRHVVGTLWEVSDQHCVDVARVLYETMRDEGMTDVAVCRGLHRATRALRDGGFGAGLMGTESSSAGIADVYDRTEVVEANTCEMPEHDTGMSMLTLEERDPGRVRKKGTDMSLLWIPYVHFGV</sequence>
<evidence type="ECO:0000313" key="4">
    <source>
        <dbReference type="Proteomes" id="UP001287286"/>
    </source>
</evidence>
<proteinExistence type="predicted"/>
<accession>A0ABR0BGL6</accession>
<evidence type="ECO:0000259" key="2">
    <source>
        <dbReference type="Pfam" id="PF12770"/>
    </source>
</evidence>
<feature type="region of interest" description="Disordered" evidence="1">
    <location>
        <begin position="64"/>
        <end position="91"/>
    </location>
</feature>